<feature type="transmembrane region" description="Helical" evidence="1">
    <location>
        <begin position="15"/>
        <end position="37"/>
    </location>
</feature>
<dbReference type="EMBL" id="CP117826">
    <property type="protein sequence ID" value="XCC63056.1"/>
    <property type="molecule type" value="Genomic_DNA"/>
</dbReference>
<feature type="transmembrane region" description="Helical" evidence="1">
    <location>
        <begin position="156"/>
        <end position="178"/>
    </location>
</feature>
<evidence type="ECO:0008006" key="3">
    <source>
        <dbReference type="Google" id="ProtNLM"/>
    </source>
</evidence>
<accession>A0AAU8AA49</accession>
<feature type="transmembrane region" description="Helical" evidence="1">
    <location>
        <begin position="126"/>
        <end position="144"/>
    </location>
</feature>
<reference evidence="2" key="1">
    <citation type="submission" date="2023-02" db="EMBL/GenBank/DDBJ databases">
        <title>Gut commensal Christensenella minuta modulates host metabolism via a new class of secondary bile acids.</title>
        <authorList>
            <person name="Liu C."/>
        </authorList>
    </citation>
    <scope>NUCLEOTIDE SEQUENCE</scope>
    <source>
        <strain evidence="2">CA70</strain>
    </source>
</reference>
<protein>
    <recommendedName>
        <fullName evidence="3">ABC transporter permease</fullName>
    </recommendedName>
</protein>
<feature type="transmembrane region" description="Helical" evidence="1">
    <location>
        <begin position="190"/>
        <end position="219"/>
    </location>
</feature>
<feature type="transmembrane region" description="Helical" evidence="1">
    <location>
        <begin position="85"/>
        <end position="106"/>
    </location>
</feature>
<gene>
    <name evidence="2" type="ORF">PUP29_03840</name>
</gene>
<evidence type="ECO:0000313" key="2">
    <source>
        <dbReference type="EMBL" id="XCC63056.1"/>
    </source>
</evidence>
<dbReference type="AlphaFoldDB" id="A0AAU8AA49"/>
<dbReference type="RefSeq" id="WP_079547138.1">
    <property type="nucleotide sequence ID" value="NZ_CP117826.1"/>
</dbReference>
<keyword evidence="1" id="KW-0812">Transmembrane</keyword>
<evidence type="ECO:0000256" key="1">
    <source>
        <dbReference type="SAM" id="Phobius"/>
    </source>
</evidence>
<keyword evidence="1" id="KW-0472">Membrane</keyword>
<feature type="transmembrane region" description="Helical" evidence="1">
    <location>
        <begin position="43"/>
        <end position="65"/>
    </location>
</feature>
<sequence length="232" mass="25602">MKIKQMFLWQLKSSLPAFIIFFCIITALTTVLTIVFARNGNGTFNMAAASIGVFFLFVVGCASFAENLHIAFGNGVSRRTHFLSFLLFAAFSSALTAFVCVLIDMIPSLSPSTYIPLLTDTPGMQIFFYFTLNFGFMAFGYFLAGAYYRMNKAAKITVSIIIPAAAITCFVLIMNTAAPVGPEVQPLPLFLQWMLASIMNAALFWLLFAALFLFLGWLVTRRAGIRQQQPAG</sequence>
<organism evidence="2">
    <name type="scientific">Christensenella massiliensis</name>
    <dbReference type="NCBI Taxonomy" id="1805714"/>
    <lineage>
        <taxon>Bacteria</taxon>
        <taxon>Bacillati</taxon>
        <taxon>Bacillota</taxon>
        <taxon>Clostridia</taxon>
        <taxon>Christensenellales</taxon>
        <taxon>Christensenellaceae</taxon>
        <taxon>Christensenella</taxon>
    </lineage>
</organism>
<proteinExistence type="predicted"/>
<keyword evidence="1" id="KW-1133">Transmembrane helix</keyword>
<name>A0AAU8AA49_9FIRM</name>